<evidence type="ECO:0000259" key="11">
    <source>
        <dbReference type="Pfam" id="PF00401"/>
    </source>
</evidence>
<gene>
    <name evidence="8" type="primary">atpC</name>
    <name evidence="13" type="ORF">A3E04_03440</name>
</gene>
<accession>A0A1F6GR36</accession>
<keyword evidence="6 8" id="KW-0139">CF(1)</keyword>
<keyword evidence="7 8" id="KW-0066">ATP synthesis</keyword>
<evidence type="ECO:0000256" key="7">
    <source>
        <dbReference type="ARBA" id="ARBA00023310"/>
    </source>
</evidence>
<dbReference type="GO" id="GO:0005886">
    <property type="term" value="C:plasma membrane"/>
    <property type="evidence" value="ECO:0007669"/>
    <property type="project" value="UniProtKB-SubCell"/>
</dbReference>
<keyword evidence="10" id="KW-0175">Coiled coil</keyword>
<comment type="subunit">
    <text evidence="8 9">F-type ATPases have 2 components, CF(1) - the catalytic core - and CF(0) - the membrane proton channel. CF(1) has five subunits: alpha(3), beta(3), gamma(1), delta(1), epsilon(1). CF(0) has three main subunits: a, b and c.</text>
</comment>
<sequence length="146" mass="16425">MDNKKIHFEITTPEKNVYRDEVDSISLPTEMGQITVLVNHIPLVAVLEPGELIIRKDGQEINMAVAGGLVEVRDNDHVVVLADTAEHAAEIDEQRAEEARKRAEELLKEKMGDAKEYAAVAAKLQRELARLKVARKHRNRKGIKID</sequence>
<dbReference type="NCBIfam" id="NF009980">
    <property type="entry name" value="PRK13446.1"/>
    <property type="match status" value="1"/>
</dbReference>
<comment type="subcellular location">
    <subcellularLocation>
        <location evidence="1 8">Cell membrane</location>
        <topology evidence="1 8">Peripheral membrane protein</topology>
    </subcellularLocation>
</comment>
<proteinExistence type="inferred from homology"/>
<dbReference type="CDD" id="cd12152">
    <property type="entry name" value="F1-ATPase_delta"/>
    <property type="match status" value="1"/>
</dbReference>
<dbReference type="SUPFAM" id="SSF46604">
    <property type="entry name" value="Epsilon subunit of F1F0-ATP synthase C-terminal domain"/>
    <property type="match status" value="1"/>
</dbReference>
<evidence type="ECO:0000256" key="1">
    <source>
        <dbReference type="ARBA" id="ARBA00004202"/>
    </source>
</evidence>
<keyword evidence="8" id="KW-1003">Cell membrane</keyword>
<dbReference type="Gene3D" id="2.60.15.10">
    <property type="entry name" value="F0F1 ATP synthase delta/epsilon subunit, N-terminal"/>
    <property type="match status" value="1"/>
</dbReference>
<comment type="caution">
    <text evidence="13">The sequence shown here is derived from an EMBL/GenBank/DDBJ whole genome shotgun (WGS) entry which is preliminary data.</text>
</comment>
<dbReference type="HAMAP" id="MF_00530">
    <property type="entry name" value="ATP_synth_epsil_bac"/>
    <property type="match status" value="1"/>
</dbReference>
<keyword evidence="8" id="KW-0375">Hydrogen ion transport</keyword>
<evidence type="ECO:0000256" key="6">
    <source>
        <dbReference type="ARBA" id="ARBA00023196"/>
    </source>
</evidence>
<dbReference type="Pfam" id="PF00401">
    <property type="entry name" value="ATP-synt_DE"/>
    <property type="match status" value="1"/>
</dbReference>
<dbReference type="InterPro" id="IPR020547">
    <property type="entry name" value="ATP_synth_F1_esu_C"/>
</dbReference>
<keyword evidence="5 8" id="KW-0472">Membrane</keyword>
<evidence type="ECO:0000259" key="12">
    <source>
        <dbReference type="Pfam" id="PF02823"/>
    </source>
</evidence>
<protein>
    <recommendedName>
        <fullName evidence="8">ATP synthase epsilon chain</fullName>
    </recommendedName>
    <alternativeName>
        <fullName evidence="8">ATP synthase F1 sector epsilon subunit</fullName>
    </alternativeName>
    <alternativeName>
        <fullName evidence="8">F-ATPase epsilon subunit</fullName>
    </alternativeName>
</protein>
<dbReference type="EMBL" id="MFMY01000009">
    <property type="protein sequence ID" value="OGH00627.1"/>
    <property type="molecule type" value="Genomic_DNA"/>
</dbReference>
<dbReference type="Proteomes" id="UP000176968">
    <property type="component" value="Unassembled WGS sequence"/>
</dbReference>
<dbReference type="PANTHER" id="PTHR13822">
    <property type="entry name" value="ATP SYNTHASE DELTA/EPSILON CHAIN"/>
    <property type="match status" value="1"/>
</dbReference>
<evidence type="ECO:0000256" key="9">
    <source>
        <dbReference type="RuleBase" id="RU003656"/>
    </source>
</evidence>
<name>A0A1F6GR36_9BACT</name>
<dbReference type="PANTHER" id="PTHR13822:SF10">
    <property type="entry name" value="ATP SYNTHASE EPSILON CHAIN, CHLOROPLASTIC"/>
    <property type="match status" value="1"/>
</dbReference>
<dbReference type="GO" id="GO:0046933">
    <property type="term" value="F:proton-transporting ATP synthase activity, rotational mechanism"/>
    <property type="evidence" value="ECO:0007669"/>
    <property type="project" value="UniProtKB-UniRule"/>
</dbReference>
<dbReference type="InterPro" id="IPR036794">
    <property type="entry name" value="ATP_F1_dsu/esu_C_sf"/>
</dbReference>
<feature type="coiled-coil region" evidence="10">
    <location>
        <begin position="82"/>
        <end position="141"/>
    </location>
</feature>
<comment type="similarity">
    <text evidence="2 8 9">Belongs to the ATPase epsilon chain family.</text>
</comment>
<evidence type="ECO:0000256" key="3">
    <source>
        <dbReference type="ARBA" id="ARBA00022448"/>
    </source>
</evidence>
<dbReference type="Gene3D" id="1.20.5.440">
    <property type="entry name" value="ATP synthase delta/epsilon subunit, C-terminal domain"/>
    <property type="match status" value="1"/>
</dbReference>
<evidence type="ECO:0000256" key="2">
    <source>
        <dbReference type="ARBA" id="ARBA00005712"/>
    </source>
</evidence>
<reference evidence="13 14" key="1">
    <citation type="journal article" date="2016" name="Nat. Commun.">
        <title>Thousands of microbial genomes shed light on interconnected biogeochemical processes in an aquifer system.</title>
        <authorList>
            <person name="Anantharaman K."/>
            <person name="Brown C.T."/>
            <person name="Hug L.A."/>
            <person name="Sharon I."/>
            <person name="Castelle C.J."/>
            <person name="Probst A.J."/>
            <person name="Thomas B.C."/>
            <person name="Singh A."/>
            <person name="Wilkins M.J."/>
            <person name="Karaoz U."/>
            <person name="Brodie E.L."/>
            <person name="Williams K.H."/>
            <person name="Hubbard S.S."/>
            <person name="Banfield J.F."/>
        </authorList>
    </citation>
    <scope>NUCLEOTIDE SEQUENCE [LARGE SCALE GENOMIC DNA]</scope>
</reference>
<comment type="function">
    <text evidence="8">Produces ATP from ADP in the presence of a proton gradient across the membrane.</text>
</comment>
<dbReference type="InterPro" id="IPR001469">
    <property type="entry name" value="ATP_synth_F1_dsu/esu"/>
</dbReference>
<evidence type="ECO:0000256" key="5">
    <source>
        <dbReference type="ARBA" id="ARBA00023136"/>
    </source>
</evidence>
<evidence type="ECO:0000256" key="8">
    <source>
        <dbReference type="HAMAP-Rule" id="MF_00530"/>
    </source>
</evidence>
<dbReference type="InterPro" id="IPR036771">
    <property type="entry name" value="ATPsynth_dsu/esu_N"/>
</dbReference>
<keyword evidence="4 8" id="KW-0406">Ion transport</keyword>
<dbReference type="AlphaFoldDB" id="A0A1F6GR36"/>
<feature type="domain" description="ATP synthase F1 complex delta/epsilon subunit N-terminal" evidence="12">
    <location>
        <begin position="6"/>
        <end position="85"/>
    </location>
</feature>
<evidence type="ECO:0000313" key="14">
    <source>
        <dbReference type="Proteomes" id="UP000176968"/>
    </source>
</evidence>
<dbReference type="InterPro" id="IPR020546">
    <property type="entry name" value="ATP_synth_F1_dsu/esu_N"/>
</dbReference>
<keyword evidence="3 8" id="KW-0813">Transport</keyword>
<evidence type="ECO:0000256" key="4">
    <source>
        <dbReference type="ARBA" id="ARBA00023065"/>
    </source>
</evidence>
<dbReference type="GO" id="GO:0005524">
    <property type="term" value="F:ATP binding"/>
    <property type="evidence" value="ECO:0007669"/>
    <property type="project" value="UniProtKB-UniRule"/>
</dbReference>
<feature type="domain" description="ATP synthase epsilon subunit C-terminal" evidence="11">
    <location>
        <begin position="90"/>
        <end position="134"/>
    </location>
</feature>
<dbReference type="SUPFAM" id="SSF51344">
    <property type="entry name" value="Epsilon subunit of F1F0-ATP synthase N-terminal domain"/>
    <property type="match status" value="1"/>
</dbReference>
<organism evidence="13 14">
    <name type="scientific">Candidatus Kuenenbacteria bacterium RIFCSPHIGHO2_12_FULL_42_14</name>
    <dbReference type="NCBI Taxonomy" id="1798563"/>
    <lineage>
        <taxon>Bacteria</taxon>
        <taxon>Candidatus Kueneniibacteriota</taxon>
    </lineage>
</organism>
<evidence type="ECO:0000256" key="10">
    <source>
        <dbReference type="SAM" id="Coils"/>
    </source>
</evidence>
<dbReference type="NCBIfam" id="TIGR01216">
    <property type="entry name" value="ATP_synt_epsi"/>
    <property type="match status" value="1"/>
</dbReference>
<dbReference type="GO" id="GO:0045259">
    <property type="term" value="C:proton-transporting ATP synthase complex"/>
    <property type="evidence" value="ECO:0007669"/>
    <property type="project" value="UniProtKB-KW"/>
</dbReference>
<evidence type="ECO:0000313" key="13">
    <source>
        <dbReference type="EMBL" id="OGH00627.1"/>
    </source>
</evidence>
<dbReference type="Pfam" id="PF02823">
    <property type="entry name" value="ATP-synt_DE_N"/>
    <property type="match status" value="1"/>
</dbReference>